<dbReference type="OrthoDB" id="1653053at2"/>
<comment type="caution">
    <text evidence="1">The sequence shown here is derived from an EMBL/GenBank/DDBJ whole genome shotgun (WGS) entry which is preliminary data.</text>
</comment>
<dbReference type="RefSeq" id="WP_061520097.1">
    <property type="nucleotide sequence ID" value="NZ_JAJJBV010000050.1"/>
</dbReference>
<dbReference type="AlphaFoldDB" id="A0A150FDH9"/>
<keyword evidence="2" id="KW-1185">Reference proteome</keyword>
<sequence>MLKVAVFDEEHEKDLQTEINSFLKGISEEQLVDIKYTVAAACDPEGEQLYCFSALILYRK</sequence>
<evidence type="ECO:0000313" key="2">
    <source>
        <dbReference type="Proteomes" id="UP000075430"/>
    </source>
</evidence>
<dbReference type="Pfam" id="PF10957">
    <property type="entry name" value="Spore_Cse60"/>
    <property type="match status" value="1"/>
</dbReference>
<evidence type="ECO:0000313" key="1">
    <source>
        <dbReference type="EMBL" id="KXZ23231.1"/>
    </source>
</evidence>
<dbReference type="InterPro" id="IPR020296">
    <property type="entry name" value="Spore_Cse60"/>
</dbReference>
<protein>
    <submittedName>
        <fullName evidence="1">Sporulation protein cse60</fullName>
    </submittedName>
</protein>
<name>A0A150FDH9_9BACI</name>
<reference evidence="2" key="1">
    <citation type="submission" date="2016-02" db="EMBL/GenBank/DDBJ databases">
        <authorList>
            <person name="Dunlap C."/>
        </authorList>
    </citation>
    <scope>NUCLEOTIDE SEQUENCE [LARGE SCALE GENOMIC DNA]</scope>
    <source>
        <strain evidence="2">NRRL B-41092</strain>
    </source>
</reference>
<accession>A0A150FDH9</accession>
<organism evidence="1 2">
    <name type="scientific">Bacillus nakamurai</name>
    <dbReference type="NCBI Taxonomy" id="1793963"/>
    <lineage>
        <taxon>Bacteria</taxon>
        <taxon>Bacillati</taxon>
        <taxon>Bacillota</taxon>
        <taxon>Bacilli</taxon>
        <taxon>Bacillales</taxon>
        <taxon>Bacillaceae</taxon>
        <taxon>Bacillus</taxon>
    </lineage>
</organism>
<proteinExistence type="predicted"/>
<dbReference type="Proteomes" id="UP000075430">
    <property type="component" value="Unassembled WGS sequence"/>
</dbReference>
<gene>
    <name evidence="1" type="ORF">AXI58_06875</name>
</gene>
<dbReference type="EMBL" id="LSBA01000002">
    <property type="protein sequence ID" value="KXZ23231.1"/>
    <property type="molecule type" value="Genomic_DNA"/>
</dbReference>